<dbReference type="Gene3D" id="2.60.40.1460">
    <property type="entry name" value="Integrin domains. Chain A, domain 2"/>
    <property type="match status" value="1"/>
</dbReference>
<keyword evidence="8 13" id="KW-0401">Integrin</keyword>
<dbReference type="GO" id="GO:0009897">
    <property type="term" value="C:external side of plasma membrane"/>
    <property type="evidence" value="ECO:0007669"/>
    <property type="project" value="TreeGrafter"/>
</dbReference>
<dbReference type="AlphaFoldDB" id="A0A1B6CSR0"/>
<dbReference type="EMBL" id="GEDC01020798">
    <property type="protein sequence ID" value="JAS16500.1"/>
    <property type="molecule type" value="Transcribed_RNA"/>
</dbReference>
<evidence type="ECO:0000256" key="9">
    <source>
        <dbReference type="ARBA" id="ARBA00023136"/>
    </source>
</evidence>
<evidence type="ECO:0000256" key="2">
    <source>
        <dbReference type="ARBA" id="ARBA00008054"/>
    </source>
</evidence>
<evidence type="ECO:0000256" key="1">
    <source>
        <dbReference type="ARBA" id="ARBA00004479"/>
    </source>
</evidence>
<comment type="similarity">
    <text evidence="2 13">Belongs to the integrin alpha chain family.</text>
</comment>
<dbReference type="GO" id="GO:0007160">
    <property type="term" value="P:cell-matrix adhesion"/>
    <property type="evidence" value="ECO:0007669"/>
    <property type="project" value="TreeGrafter"/>
</dbReference>
<dbReference type="PANTHER" id="PTHR23220">
    <property type="entry name" value="INTEGRIN ALPHA"/>
    <property type="match status" value="1"/>
</dbReference>
<evidence type="ECO:0000259" key="14">
    <source>
        <dbReference type="Pfam" id="PF20805"/>
    </source>
</evidence>
<keyword evidence="5" id="KW-0677">Repeat</keyword>
<evidence type="ECO:0000256" key="12">
    <source>
        <dbReference type="PROSITE-ProRule" id="PRU00803"/>
    </source>
</evidence>
<dbReference type="SMART" id="SM00191">
    <property type="entry name" value="Int_alpha"/>
    <property type="match status" value="4"/>
</dbReference>
<evidence type="ECO:0000256" key="8">
    <source>
        <dbReference type="ARBA" id="ARBA00023037"/>
    </source>
</evidence>
<evidence type="ECO:0000256" key="4">
    <source>
        <dbReference type="ARBA" id="ARBA00022729"/>
    </source>
</evidence>
<gene>
    <name evidence="16" type="ORF">g.10287</name>
</gene>
<comment type="subcellular location">
    <subcellularLocation>
        <location evidence="1 13">Membrane</location>
        <topology evidence="1 13">Single-pass type I membrane protein</topology>
    </subcellularLocation>
</comment>
<dbReference type="Pfam" id="PF20806">
    <property type="entry name" value="Integrin_A_Ig_3"/>
    <property type="match status" value="1"/>
</dbReference>
<dbReference type="GO" id="GO:0007229">
    <property type="term" value="P:integrin-mediated signaling pathway"/>
    <property type="evidence" value="ECO:0007669"/>
    <property type="project" value="UniProtKB-KW"/>
</dbReference>
<dbReference type="InterPro" id="IPR032695">
    <property type="entry name" value="Integrin_dom_sf"/>
</dbReference>
<dbReference type="Pfam" id="PF01839">
    <property type="entry name" value="FG-GAP"/>
    <property type="match status" value="2"/>
</dbReference>
<keyword evidence="6 13" id="KW-0130">Cell adhesion</keyword>
<dbReference type="InterPro" id="IPR048286">
    <property type="entry name" value="Integrin_alpha_Ig-like_3"/>
</dbReference>
<accession>A0A1B6CSR0</accession>
<evidence type="ECO:0000256" key="7">
    <source>
        <dbReference type="ARBA" id="ARBA00022989"/>
    </source>
</evidence>
<dbReference type="InterPro" id="IPR000413">
    <property type="entry name" value="Integrin_alpha"/>
</dbReference>
<evidence type="ECO:0000259" key="15">
    <source>
        <dbReference type="Pfam" id="PF20806"/>
    </source>
</evidence>
<name>A0A1B6CSR0_9HEMI</name>
<dbReference type="Gene3D" id="2.60.40.1530">
    <property type="entry name" value="ntegrin, alpha v. Chain A, domain 4"/>
    <property type="match status" value="1"/>
</dbReference>
<protein>
    <submittedName>
        <fullName evidence="16">Uncharacterized protein</fullName>
    </submittedName>
</protein>
<feature type="domain" description="Integrin alpha second immunoglobulin-like" evidence="14">
    <location>
        <begin position="370"/>
        <end position="502"/>
    </location>
</feature>
<dbReference type="PANTHER" id="PTHR23220:SF83">
    <property type="entry name" value="INTEGRIN ALPHA-PS3-RELATED"/>
    <property type="match status" value="1"/>
</dbReference>
<dbReference type="PROSITE" id="PS51470">
    <property type="entry name" value="FG_GAP"/>
    <property type="match status" value="3"/>
</dbReference>
<evidence type="ECO:0000313" key="16">
    <source>
        <dbReference type="EMBL" id="JAS16500.1"/>
    </source>
</evidence>
<keyword evidence="3" id="KW-0812">Transmembrane</keyword>
<keyword evidence="4" id="KW-0732">Signal</keyword>
<evidence type="ECO:0000256" key="6">
    <source>
        <dbReference type="ARBA" id="ARBA00022889"/>
    </source>
</evidence>
<feature type="repeat" description="FG-GAP" evidence="12">
    <location>
        <begin position="180"/>
        <end position="242"/>
    </location>
</feature>
<dbReference type="Gene3D" id="2.60.40.1510">
    <property type="entry name" value="ntegrin, alpha v. Chain A, domain 3"/>
    <property type="match status" value="1"/>
</dbReference>
<evidence type="ECO:0000256" key="13">
    <source>
        <dbReference type="RuleBase" id="RU003762"/>
    </source>
</evidence>
<proteinExistence type="inferred from homology"/>
<reference evidence="16" key="1">
    <citation type="submission" date="2015-12" db="EMBL/GenBank/DDBJ databases">
        <title>De novo transcriptome assembly of four potential Pierce s Disease insect vectors from Arizona vineyards.</title>
        <authorList>
            <person name="Tassone E.E."/>
        </authorList>
    </citation>
    <scope>NUCLEOTIDE SEQUENCE</scope>
</reference>
<evidence type="ECO:0000256" key="11">
    <source>
        <dbReference type="ARBA" id="ARBA00023180"/>
    </source>
</evidence>
<dbReference type="InterPro" id="IPR048285">
    <property type="entry name" value="Integrin_alpha_Ig-like_2"/>
</dbReference>
<feature type="repeat" description="FG-GAP" evidence="12">
    <location>
        <begin position="119"/>
        <end position="176"/>
    </location>
</feature>
<dbReference type="GO" id="GO:0008305">
    <property type="term" value="C:integrin complex"/>
    <property type="evidence" value="ECO:0007669"/>
    <property type="project" value="InterPro"/>
</dbReference>
<dbReference type="SUPFAM" id="SSF69179">
    <property type="entry name" value="Integrin domains"/>
    <property type="match status" value="3"/>
</dbReference>
<dbReference type="GO" id="GO:0005178">
    <property type="term" value="F:integrin binding"/>
    <property type="evidence" value="ECO:0007669"/>
    <property type="project" value="TreeGrafter"/>
</dbReference>
<keyword evidence="10 13" id="KW-0675">Receptor</keyword>
<dbReference type="InterPro" id="IPR013517">
    <property type="entry name" value="FG-GAP"/>
</dbReference>
<evidence type="ECO:0000256" key="3">
    <source>
        <dbReference type="ARBA" id="ARBA00022692"/>
    </source>
</evidence>
<evidence type="ECO:0000256" key="10">
    <source>
        <dbReference type="ARBA" id="ARBA00023170"/>
    </source>
</evidence>
<dbReference type="Pfam" id="PF20805">
    <property type="entry name" value="Integrin_A_Ig_2"/>
    <property type="match status" value="1"/>
</dbReference>
<dbReference type="InterPro" id="IPR028994">
    <property type="entry name" value="Integrin_alpha_N"/>
</dbReference>
<dbReference type="SUPFAM" id="SSF69318">
    <property type="entry name" value="Integrin alpha N-terminal domain"/>
    <property type="match status" value="1"/>
</dbReference>
<feature type="repeat" description="FG-GAP" evidence="12">
    <location>
        <begin position="56"/>
        <end position="118"/>
    </location>
</feature>
<evidence type="ECO:0000256" key="5">
    <source>
        <dbReference type="ARBA" id="ARBA00022737"/>
    </source>
</evidence>
<dbReference type="InterPro" id="IPR013519">
    <property type="entry name" value="Int_alpha_beta-p"/>
</dbReference>
<feature type="non-terminal residue" evidence="16">
    <location>
        <position position="722"/>
    </location>
</feature>
<keyword evidence="9" id="KW-0472">Membrane</keyword>
<dbReference type="PRINTS" id="PR01185">
    <property type="entry name" value="INTEGRINA"/>
</dbReference>
<keyword evidence="7" id="KW-1133">Transmembrane helix</keyword>
<feature type="domain" description="Integrin alpha third immunoglobulin-like" evidence="15">
    <location>
        <begin position="533"/>
        <end position="670"/>
    </location>
</feature>
<organism evidence="16">
    <name type="scientific">Clastoptera arizonana</name>
    <name type="common">Arizona spittle bug</name>
    <dbReference type="NCBI Taxonomy" id="38151"/>
    <lineage>
        <taxon>Eukaryota</taxon>
        <taxon>Metazoa</taxon>
        <taxon>Ecdysozoa</taxon>
        <taxon>Arthropoda</taxon>
        <taxon>Hexapoda</taxon>
        <taxon>Insecta</taxon>
        <taxon>Pterygota</taxon>
        <taxon>Neoptera</taxon>
        <taxon>Paraneoptera</taxon>
        <taxon>Hemiptera</taxon>
        <taxon>Auchenorrhyncha</taxon>
        <taxon>Cercopoidea</taxon>
        <taxon>Clastopteridae</taxon>
        <taxon>Clastoptera</taxon>
    </lineage>
</organism>
<dbReference type="GO" id="GO:0007157">
    <property type="term" value="P:heterophilic cell-cell adhesion via plasma membrane cell adhesion molecules"/>
    <property type="evidence" value="ECO:0007669"/>
    <property type="project" value="UniProtKB-ARBA"/>
</dbReference>
<dbReference type="Gene3D" id="2.130.10.130">
    <property type="entry name" value="Integrin alpha, N-terminal"/>
    <property type="match status" value="1"/>
</dbReference>
<dbReference type="GO" id="GO:0033627">
    <property type="term" value="P:cell adhesion mediated by integrin"/>
    <property type="evidence" value="ECO:0007669"/>
    <property type="project" value="TreeGrafter"/>
</dbReference>
<keyword evidence="11" id="KW-0325">Glycoprotein</keyword>
<feature type="non-terminal residue" evidence="16">
    <location>
        <position position="1"/>
    </location>
</feature>
<sequence length="722" mass="80496">DNPTNASYYSGYAVGSGKFHKNKSQISVIAGAPRASKLFYSGEVYIYNMNDNPNKTAYATLKGELTGEYFGSSLLVLDLDNDQLDDLLVGAPLYSKDILAPDQGRVYVFLNQGDAHLSLLVHLVGSSAPMARFGTSLASIGDINKDGYQDFAVGAPYEEDKGAVYIYFGSSNGVRMGQFQRLAAKDIDGRLSGFGISISSGVDIDDNSFNDIAVGSYDSGNAVVIKSYPIIDFHATMTPSVATLNTNDTTFTLSVCLRYSSQAAVGQLQTTNVSLNLRVDPKLKRTYISKGRLNTSNTLRRNEDFCREFQINIVENNYQIIEPIAIEFIYKIQYNPLTDIKTEDFCKFCPLVDPNKDTSLTLTIPFNQGCTHRNYCVSELDITASFLNDTEMFFLGEITNVTLVVVVTNTGDPAFNATLSLGMSENTQLVRYPQHYTYDEIEDLIIFDFGNTLHRDTKFELRFDIDVRSVKIIQRKLVFTLKIMSDNNETNMNDNECYASLAVYEKANMTITGKSKPAQFSLTKNKLVSQLDFSHTYEIVNEGPSPVESTTISFLVPTGFTKQLIVLSPPHVSLGDKKFECTMSNTRPLEVDSEQNEIISRSKRASNWIQNDNEPEAIEHKTNTQVIEHNHKMSLNSSSPNTTFVYITCKNVGPFERVKDKAVVFIKMSVGMTDLESTIVNSKSMLEFKSLGKVKFLHLEKTESDSRREVSTLFLGEMVGEQ</sequence>